<keyword evidence="1" id="KW-1133">Transmembrane helix</keyword>
<sequence length="275" mass="30609">MSFLVTGGSGDTPCYEILPVNSAVALKNISITAELTLPNPLTMESGIYITNDDLNLDLGETFSPWLPDVLFGLNFYFRINHELRITPQAGANSSVLLAPKQGWENISYNEKKPISLIARSNFGISSSGPFTVYLKCDQTEEEHCAIRSDRDPSITVPVESYLTLPVNINQEKVSKQLLKVGKDLENNIFNTINRVQNGSGHIDFKVKPFHVDNMIKRGADTYRGTVTVIFDSDLCSAPLENHIKNELFERRVTDAAMALAFFIIIIIGLISQYHP</sequence>
<keyword evidence="1" id="KW-0812">Transmembrane</keyword>
<evidence type="ECO:0000256" key="1">
    <source>
        <dbReference type="SAM" id="Phobius"/>
    </source>
</evidence>
<feature type="transmembrane region" description="Helical" evidence="1">
    <location>
        <begin position="252"/>
        <end position="273"/>
    </location>
</feature>
<gene>
    <name evidence="2" type="ORF">REG_1364</name>
</gene>
<organism evidence="2 3">
    <name type="scientific">Candidatus Regiella insecticola LSR1</name>
    <dbReference type="NCBI Taxonomy" id="663321"/>
    <lineage>
        <taxon>Bacteria</taxon>
        <taxon>Pseudomonadati</taxon>
        <taxon>Pseudomonadota</taxon>
        <taxon>Gammaproteobacteria</taxon>
        <taxon>Enterobacterales</taxon>
        <taxon>Enterobacteriaceae</taxon>
        <taxon>aphid secondary symbionts</taxon>
        <taxon>Candidatus Regiella</taxon>
    </lineage>
</organism>
<evidence type="ECO:0000313" key="2">
    <source>
        <dbReference type="EMBL" id="EFL91890.1"/>
    </source>
</evidence>
<keyword evidence="3" id="KW-1185">Reference proteome</keyword>
<protein>
    <submittedName>
        <fullName evidence="2">Uncharacterized protein</fullName>
    </submittedName>
</protein>
<dbReference type="Proteomes" id="UP000005726">
    <property type="component" value="Unassembled WGS sequence"/>
</dbReference>
<dbReference type="HOGENOM" id="CLU_052340_1_0_6"/>
<dbReference type="EMBL" id="GL379592">
    <property type="protein sequence ID" value="EFL91890.1"/>
    <property type="molecule type" value="Genomic_DNA"/>
</dbReference>
<evidence type="ECO:0000313" key="3">
    <source>
        <dbReference type="Proteomes" id="UP000005726"/>
    </source>
</evidence>
<dbReference type="AlphaFoldDB" id="E0WTK5"/>
<proteinExistence type="predicted"/>
<accession>E0WTK5</accession>
<keyword evidence="1" id="KW-0472">Membrane</keyword>
<dbReference type="RefSeq" id="WP_006705039.1">
    <property type="nucleotide sequence ID" value="NZ_CAWLGB010000004.1"/>
</dbReference>
<name>E0WTK5_9ENTR</name>
<reference evidence="2" key="1">
    <citation type="journal article" date="2009" name="Environ. Microbiol.">
        <title>Dynamics of genome evolution in facultative symbionts of aphids.</title>
        <authorList>
            <person name="Degnan P.H."/>
            <person name="Leonardo T.E."/>
            <person name="Cass B.N."/>
            <person name="Hurwitz B."/>
            <person name="Stern D."/>
            <person name="Gibbs R.A."/>
            <person name="Richards S."/>
            <person name="Moran N.A."/>
        </authorList>
    </citation>
    <scope>NUCLEOTIDE SEQUENCE [LARGE SCALE GENOMIC DNA]</scope>
    <source>
        <strain evidence="2">LSR1</strain>
    </source>
</reference>